<proteinExistence type="predicted"/>
<gene>
    <name evidence="5" type="ORF">JBS370_LOCUS21015</name>
    <name evidence="4" type="ORF">ZHD862_LOCUS30769</name>
</gene>
<evidence type="ECO:0000256" key="1">
    <source>
        <dbReference type="ARBA" id="ARBA00022741"/>
    </source>
</evidence>
<evidence type="ECO:0000256" key="2">
    <source>
        <dbReference type="ARBA" id="ARBA00022840"/>
    </source>
</evidence>
<protein>
    <recommendedName>
        <fullName evidence="3">AAA+ ATPase domain-containing protein</fullName>
    </recommendedName>
</protein>
<dbReference type="GO" id="GO:0031593">
    <property type="term" value="F:polyubiquitin modification-dependent protein binding"/>
    <property type="evidence" value="ECO:0007669"/>
    <property type="project" value="TreeGrafter"/>
</dbReference>
<keyword evidence="2" id="KW-0067">ATP-binding</keyword>
<dbReference type="GO" id="GO:0016887">
    <property type="term" value="F:ATP hydrolysis activity"/>
    <property type="evidence" value="ECO:0007669"/>
    <property type="project" value="InterPro"/>
</dbReference>
<dbReference type="InterPro" id="IPR003959">
    <property type="entry name" value="ATPase_AAA_core"/>
</dbReference>
<name>A0A815HQV8_9BILA</name>
<dbReference type="GO" id="GO:0005634">
    <property type="term" value="C:nucleus"/>
    <property type="evidence" value="ECO:0007669"/>
    <property type="project" value="TreeGrafter"/>
</dbReference>
<evidence type="ECO:0000259" key="3">
    <source>
        <dbReference type="SMART" id="SM00382"/>
    </source>
</evidence>
<dbReference type="GO" id="GO:0030970">
    <property type="term" value="P:retrograde protein transport, ER to cytosol"/>
    <property type="evidence" value="ECO:0007669"/>
    <property type="project" value="TreeGrafter"/>
</dbReference>
<dbReference type="GO" id="GO:0034098">
    <property type="term" value="C:VCP-NPL4-UFD1 AAA ATPase complex"/>
    <property type="evidence" value="ECO:0007669"/>
    <property type="project" value="TreeGrafter"/>
</dbReference>
<dbReference type="PANTHER" id="PTHR23077">
    <property type="entry name" value="AAA-FAMILY ATPASE"/>
    <property type="match status" value="1"/>
</dbReference>
<dbReference type="Proteomes" id="UP000663836">
    <property type="component" value="Unassembled WGS sequence"/>
</dbReference>
<dbReference type="GO" id="GO:0051228">
    <property type="term" value="P:mitotic spindle disassembly"/>
    <property type="evidence" value="ECO:0007669"/>
    <property type="project" value="TreeGrafter"/>
</dbReference>
<keyword evidence="1" id="KW-0547">Nucleotide-binding</keyword>
<dbReference type="SUPFAM" id="SSF52540">
    <property type="entry name" value="P-loop containing nucleoside triphosphate hydrolases"/>
    <property type="match status" value="1"/>
</dbReference>
<dbReference type="AlphaFoldDB" id="A0A815HQV8"/>
<dbReference type="InterPro" id="IPR050168">
    <property type="entry name" value="AAA_ATPase_domain"/>
</dbReference>
<feature type="domain" description="AAA+ ATPase" evidence="3">
    <location>
        <begin position="81"/>
        <end position="204"/>
    </location>
</feature>
<organism evidence="4 6">
    <name type="scientific">Rotaria sordida</name>
    <dbReference type="NCBI Taxonomy" id="392033"/>
    <lineage>
        <taxon>Eukaryota</taxon>
        <taxon>Metazoa</taxon>
        <taxon>Spiralia</taxon>
        <taxon>Gnathifera</taxon>
        <taxon>Rotifera</taxon>
        <taxon>Eurotatoria</taxon>
        <taxon>Bdelloidea</taxon>
        <taxon>Philodinida</taxon>
        <taxon>Philodinidae</taxon>
        <taxon>Rotaria</taxon>
    </lineage>
</organism>
<dbReference type="EMBL" id="CAJOBD010002727">
    <property type="protein sequence ID" value="CAF3903687.1"/>
    <property type="molecule type" value="Genomic_DNA"/>
</dbReference>
<dbReference type="InterPro" id="IPR003593">
    <property type="entry name" value="AAA+_ATPase"/>
</dbReference>
<accession>A0A815HQV8</accession>
<evidence type="ECO:0000313" key="6">
    <source>
        <dbReference type="Proteomes" id="UP000663864"/>
    </source>
</evidence>
<dbReference type="GO" id="GO:0097352">
    <property type="term" value="P:autophagosome maturation"/>
    <property type="evidence" value="ECO:0007669"/>
    <property type="project" value="TreeGrafter"/>
</dbReference>
<evidence type="ECO:0000313" key="4">
    <source>
        <dbReference type="EMBL" id="CAF1355020.1"/>
    </source>
</evidence>
<evidence type="ECO:0000313" key="5">
    <source>
        <dbReference type="EMBL" id="CAF3903687.1"/>
    </source>
</evidence>
<comment type="caution">
    <text evidence="4">The sequence shown here is derived from an EMBL/GenBank/DDBJ whole genome shotgun (WGS) entry which is preliminary data.</text>
</comment>
<dbReference type="Proteomes" id="UP000663864">
    <property type="component" value="Unassembled WGS sequence"/>
</dbReference>
<dbReference type="GO" id="GO:0005524">
    <property type="term" value="F:ATP binding"/>
    <property type="evidence" value="ECO:0007669"/>
    <property type="project" value="UniProtKB-KW"/>
</dbReference>
<dbReference type="GO" id="GO:0005829">
    <property type="term" value="C:cytosol"/>
    <property type="evidence" value="ECO:0007669"/>
    <property type="project" value="TreeGrafter"/>
</dbReference>
<dbReference type="SMART" id="SM00382">
    <property type="entry name" value="AAA"/>
    <property type="match status" value="1"/>
</dbReference>
<reference evidence="4" key="1">
    <citation type="submission" date="2021-02" db="EMBL/GenBank/DDBJ databases">
        <authorList>
            <person name="Nowell W R."/>
        </authorList>
    </citation>
    <scope>NUCLEOTIDE SEQUENCE</scope>
</reference>
<dbReference type="EMBL" id="CAJNOT010002958">
    <property type="protein sequence ID" value="CAF1355020.1"/>
    <property type="molecule type" value="Genomic_DNA"/>
</dbReference>
<dbReference type="Gene3D" id="3.40.50.300">
    <property type="entry name" value="P-loop containing nucleotide triphosphate hydrolases"/>
    <property type="match status" value="1"/>
</dbReference>
<sequence length="204" mass="22504">MNFQKDIIDVEVLNSLTITQDNFRLAFNQSNPSALSEIVLEKPTTTWNDIGGSKNVKHELQKHIQYNAGYPKKFIEFDKISSSGILFYGPPGCGKKLLAKPMATECGADFISVKGSQLLTMWFAAPCVLFIDELDVIAKSHGDSADDGSGVTDRAINQILTEIDGINIKKNVFIIGATNRPDIIDSTIFRPGRLDQLIYIPLPD</sequence>
<dbReference type="PANTHER" id="PTHR23077:SF171">
    <property type="entry name" value="NUCLEAR VALOSIN-CONTAINING PROTEIN-LIKE"/>
    <property type="match status" value="1"/>
</dbReference>
<dbReference type="Pfam" id="PF00004">
    <property type="entry name" value="AAA"/>
    <property type="match status" value="1"/>
</dbReference>
<dbReference type="InterPro" id="IPR027417">
    <property type="entry name" value="P-loop_NTPase"/>
</dbReference>